<protein>
    <submittedName>
        <fullName evidence="4">Zonula occludens toxin (Zot) family protein</fullName>
    </submittedName>
</protein>
<proteinExistence type="predicted"/>
<accession>A0A7L5JPF1</accession>
<name>A0A7L5JPF1_9BACT</name>
<evidence type="ECO:0000256" key="1">
    <source>
        <dbReference type="SAM" id="MobiDB-lite"/>
    </source>
</evidence>
<feature type="transmembrane region" description="Helical" evidence="2">
    <location>
        <begin position="223"/>
        <end position="242"/>
    </location>
</feature>
<feature type="domain" description="Zona occludens toxin N-terminal" evidence="3">
    <location>
        <begin position="2"/>
        <end position="216"/>
    </location>
</feature>
<keyword evidence="2" id="KW-0812">Transmembrane</keyword>
<gene>
    <name evidence="4" type="ORF">ACBT_1225</name>
</gene>
<dbReference type="Gene3D" id="3.40.50.300">
    <property type="entry name" value="P-loop containing nucleotide triphosphate hydrolases"/>
    <property type="match status" value="1"/>
</dbReference>
<dbReference type="InterPro" id="IPR008900">
    <property type="entry name" value="Zot_N"/>
</dbReference>
<dbReference type="Pfam" id="PF05707">
    <property type="entry name" value="Zot"/>
    <property type="match status" value="1"/>
</dbReference>
<dbReference type="Proteomes" id="UP000509513">
    <property type="component" value="Chromosome"/>
</dbReference>
<evidence type="ECO:0000259" key="3">
    <source>
        <dbReference type="Pfam" id="PF05707"/>
    </source>
</evidence>
<evidence type="ECO:0000256" key="2">
    <source>
        <dbReference type="SAM" id="Phobius"/>
    </source>
</evidence>
<dbReference type="AlphaFoldDB" id="A0A7L5JPF1"/>
<dbReference type="EMBL" id="CP054051">
    <property type="protein sequence ID" value="QKJ27134.1"/>
    <property type="molecule type" value="Genomic_DNA"/>
</dbReference>
<reference evidence="4 5" key="1">
    <citation type="submission" date="2020-05" db="EMBL/GenBank/DDBJ databases">
        <title>Complete genome sequencing of Campylobacter and Arcobacter type strains.</title>
        <authorList>
            <person name="Miller W.G."/>
            <person name="Yee E."/>
        </authorList>
    </citation>
    <scope>NUCLEOTIDE SEQUENCE [LARGE SCALE GENOMIC DNA]</scope>
    <source>
        <strain evidence="4 5">LMG 21996</strain>
    </source>
</reference>
<keyword evidence="2" id="KW-0472">Membrane</keyword>
<evidence type="ECO:0000313" key="4">
    <source>
        <dbReference type="EMBL" id="QKJ27134.1"/>
    </source>
</evidence>
<feature type="region of interest" description="Disordered" evidence="1">
    <location>
        <begin position="253"/>
        <end position="282"/>
    </location>
</feature>
<dbReference type="InterPro" id="IPR027417">
    <property type="entry name" value="P-loop_NTPase"/>
</dbReference>
<keyword evidence="2" id="KW-1133">Transmembrane helix</keyword>
<dbReference type="RefSeq" id="WP_024774932.1">
    <property type="nucleotide sequence ID" value="NZ_CP054051.1"/>
</dbReference>
<sequence>MAISYYTGIPRSGKTLKAVALIYETFVAPKIPKKGFLDKALEKAGLDKKTECLYENCYTNINQFNYEIDERIKPFDFDIFLSKIQILHSMYLNKANDDLLNDKAKELQIYKSLFVIDECHNFLNKKEDSLIWWVTYHGHLFHDIIMITQNLSLVLKDYTTSTEYFYKAIPQRFRFSKNTFKYVEYSGRELYKNQKLGIVSLKVKPEYFNLYVSGAEKKDKPIIYKYILFLLFLVAIAYFSFYRFTSSIAETTGSNENQSQQNQNINSPGENQSQQNQNINSPGAAAESKQLKLFKFTCYENFCYYKINNKTTEIPIKILTQYVKDKKDENMYLEQKGKKANIYLLDDPKNFPFMEFTTGEDDKKDSSMNLINTTTQQ</sequence>
<dbReference type="KEGG" id="acib:ACBT_1225"/>
<feature type="compositionally biased region" description="Low complexity" evidence="1">
    <location>
        <begin position="254"/>
        <end position="281"/>
    </location>
</feature>
<organism evidence="4 5">
    <name type="scientific">Aliarcobacter cibarius</name>
    <dbReference type="NCBI Taxonomy" id="255507"/>
    <lineage>
        <taxon>Bacteria</taxon>
        <taxon>Pseudomonadati</taxon>
        <taxon>Campylobacterota</taxon>
        <taxon>Epsilonproteobacteria</taxon>
        <taxon>Campylobacterales</taxon>
        <taxon>Arcobacteraceae</taxon>
        <taxon>Aliarcobacter</taxon>
    </lineage>
</organism>
<evidence type="ECO:0000313" key="5">
    <source>
        <dbReference type="Proteomes" id="UP000509513"/>
    </source>
</evidence>